<evidence type="ECO:0000313" key="2">
    <source>
        <dbReference type="Proteomes" id="UP000726737"/>
    </source>
</evidence>
<proteinExistence type="predicted"/>
<reference evidence="1" key="1">
    <citation type="journal article" date="2020" name="Fungal Divers.">
        <title>Resolving the Mortierellaceae phylogeny through synthesis of multi-gene phylogenetics and phylogenomics.</title>
        <authorList>
            <person name="Vandepol N."/>
            <person name="Liber J."/>
            <person name="Desiro A."/>
            <person name="Na H."/>
            <person name="Kennedy M."/>
            <person name="Barry K."/>
            <person name="Grigoriev I.V."/>
            <person name="Miller A.N."/>
            <person name="O'Donnell K."/>
            <person name="Stajich J.E."/>
            <person name="Bonito G."/>
        </authorList>
    </citation>
    <scope>NUCLEOTIDE SEQUENCE</scope>
    <source>
        <strain evidence="1">KOD948</strain>
    </source>
</reference>
<accession>A0A9P6PTH9</accession>
<keyword evidence="2" id="KW-1185">Reference proteome</keyword>
<name>A0A9P6PTH9_9FUNG</name>
<evidence type="ECO:0000313" key="1">
    <source>
        <dbReference type="EMBL" id="KAG0251727.1"/>
    </source>
</evidence>
<dbReference type="Proteomes" id="UP000726737">
    <property type="component" value="Unassembled WGS sequence"/>
</dbReference>
<dbReference type="OrthoDB" id="2426605at2759"/>
<dbReference type="EMBL" id="JAAAJA010000571">
    <property type="protein sequence ID" value="KAG0251727.1"/>
    <property type="molecule type" value="Genomic_DNA"/>
</dbReference>
<protein>
    <submittedName>
        <fullName evidence="1">Uncharacterized protein</fullName>
    </submittedName>
</protein>
<organism evidence="1 2">
    <name type="scientific">Mortierella polycephala</name>
    <dbReference type="NCBI Taxonomy" id="41804"/>
    <lineage>
        <taxon>Eukaryota</taxon>
        <taxon>Fungi</taxon>
        <taxon>Fungi incertae sedis</taxon>
        <taxon>Mucoromycota</taxon>
        <taxon>Mortierellomycotina</taxon>
        <taxon>Mortierellomycetes</taxon>
        <taxon>Mortierellales</taxon>
        <taxon>Mortierellaceae</taxon>
        <taxon>Mortierella</taxon>
    </lineage>
</organism>
<sequence>MSELVKHSFARIKVVEDLVKTVFDEPFVMKAVEEYFSNTDPYLEKEIQQHMQLSNSSSSHEINWHHWTDALNTVSVEKIESHAKDFREYCLEETYIDMITAYPAEWAKLIPRPDIKFEDDGTQQVVINVKDSNFGKIFTADHIEFIDRLNIYE</sequence>
<comment type="caution">
    <text evidence="1">The sequence shown here is derived from an EMBL/GenBank/DDBJ whole genome shotgun (WGS) entry which is preliminary data.</text>
</comment>
<dbReference type="AlphaFoldDB" id="A0A9P6PTH9"/>
<gene>
    <name evidence="1" type="ORF">BG011_007424</name>
</gene>